<dbReference type="OrthoDB" id="705436at2"/>
<dbReference type="RefSeq" id="WP_045030419.1">
    <property type="nucleotide sequence ID" value="NZ_JRHC01000003.1"/>
</dbReference>
<reference evidence="1 2" key="1">
    <citation type="submission" date="2014-09" db="EMBL/GenBank/DDBJ databases">
        <title>Draft Genome Sequence of Draconibacterium sp. JN14CK-3.</title>
        <authorList>
            <person name="Dong C."/>
            <person name="Lai Q."/>
            <person name="Shao Z."/>
        </authorList>
    </citation>
    <scope>NUCLEOTIDE SEQUENCE [LARGE SCALE GENOMIC DNA]</scope>
    <source>
        <strain evidence="1 2">JN14CK-3</strain>
    </source>
</reference>
<proteinExistence type="predicted"/>
<name>A0A0D8J8R1_9BACT</name>
<evidence type="ECO:0000313" key="2">
    <source>
        <dbReference type="Proteomes" id="UP000032544"/>
    </source>
</evidence>
<accession>A0A0D8J8R1</accession>
<organism evidence="1 2">
    <name type="scientific">Draconibacterium sediminis</name>
    <dbReference type="NCBI Taxonomy" id="1544798"/>
    <lineage>
        <taxon>Bacteria</taxon>
        <taxon>Pseudomonadati</taxon>
        <taxon>Bacteroidota</taxon>
        <taxon>Bacteroidia</taxon>
        <taxon>Marinilabiliales</taxon>
        <taxon>Prolixibacteraceae</taxon>
        <taxon>Draconibacterium</taxon>
    </lineage>
</organism>
<protein>
    <submittedName>
        <fullName evidence="1">Uncharacterized protein</fullName>
    </submittedName>
</protein>
<gene>
    <name evidence="1" type="ORF">LH29_13380</name>
</gene>
<dbReference type="STRING" id="1544798.LH29_13380"/>
<dbReference type="Proteomes" id="UP000032544">
    <property type="component" value="Unassembled WGS sequence"/>
</dbReference>
<dbReference type="AlphaFoldDB" id="A0A0D8J8R1"/>
<keyword evidence="2" id="KW-1185">Reference proteome</keyword>
<evidence type="ECO:0000313" key="1">
    <source>
        <dbReference type="EMBL" id="KJF43242.1"/>
    </source>
</evidence>
<sequence length="199" mass="23096">MRLILTFTICILTLSVNGQEKELKSKNAKVSINSKIKPATREKVDINSPLKVVNLDTDKPDRQPAYFIDGKHFNESILKTLNLQFIDSMTVIKEAITVEDKTFYGQIHIKMKGEYEPKIVSLTDLKSKYLKPSHKPTIFIIDNDVVKSEYNEFLIDENYILKIETQVIKNEKEKLNINVIRLVTKTKENIEEANKIWIR</sequence>
<comment type="caution">
    <text evidence="1">The sequence shown here is derived from an EMBL/GenBank/DDBJ whole genome shotgun (WGS) entry which is preliminary data.</text>
</comment>
<dbReference type="EMBL" id="JRHC01000003">
    <property type="protein sequence ID" value="KJF43242.1"/>
    <property type="molecule type" value="Genomic_DNA"/>
</dbReference>